<feature type="transmembrane region" description="Helical" evidence="7">
    <location>
        <begin position="79"/>
        <end position="97"/>
    </location>
</feature>
<dbReference type="InterPro" id="IPR007353">
    <property type="entry name" value="DUF421"/>
</dbReference>
<evidence type="ECO:0000256" key="5">
    <source>
        <dbReference type="ARBA" id="ARBA00022989"/>
    </source>
</evidence>
<dbReference type="GO" id="GO:0005886">
    <property type="term" value="C:plasma membrane"/>
    <property type="evidence" value="ECO:0007669"/>
    <property type="project" value="UniProtKB-SubCell"/>
</dbReference>
<reference evidence="9" key="1">
    <citation type="submission" date="2022-01" db="EMBL/GenBank/DDBJ databases">
        <title>Novel species in genus Dyadobacter.</title>
        <authorList>
            <person name="Ma C."/>
        </authorList>
    </citation>
    <scope>NUCLEOTIDE SEQUENCE</scope>
    <source>
        <strain evidence="9">CY357</strain>
    </source>
</reference>
<keyword evidence="6 7" id="KW-0472">Membrane</keyword>
<keyword evidence="5 7" id="KW-1133">Transmembrane helix</keyword>
<comment type="caution">
    <text evidence="9">The sequence shown here is derived from an EMBL/GenBank/DDBJ whole genome shotgun (WGS) entry which is preliminary data.</text>
</comment>
<protein>
    <submittedName>
        <fullName evidence="9">DUF421 domain-containing protein</fullName>
    </submittedName>
</protein>
<organism evidence="9 10">
    <name type="scientific">Dyadobacter chenhuakuii</name>
    <dbReference type="NCBI Taxonomy" id="2909339"/>
    <lineage>
        <taxon>Bacteria</taxon>
        <taxon>Pseudomonadati</taxon>
        <taxon>Bacteroidota</taxon>
        <taxon>Cytophagia</taxon>
        <taxon>Cytophagales</taxon>
        <taxon>Spirosomataceae</taxon>
        <taxon>Dyadobacter</taxon>
    </lineage>
</organism>
<evidence type="ECO:0000256" key="6">
    <source>
        <dbReference type="ARBA" id="ARBA00023136"/>
    </source>
</evidence>
<feature type="domain" description="YetF C-terminal" evidence="8">
    <location>
        <begin position="102"/>
        <end position="174"/>
    </location>
</feature>
<sequence length="228" mass="25596">MKPEDIHINDWQRIFIGDVPPEFYLEVVLRIAVIYLILMVSMRLMGKRMASQLSRNEMVAMVSLAAAIGVPLQSPDRGILAAVVIAVIVVSVQQLIAKLATRNERLETVTQGDITPLIEDSHLNLHNMKKVGITRERAFAQLRSKAIRHLGEVKRLYFEAGGTFTLMRRYDQVPGLPILPIWDKEYQYEISEAADEYVCEQCGNGAVDNATDQKCTNCGSDAFIYAVK</sequence>
<evidence type="ECO:0000256" key="7">
    <source>
        <dbReference type="SAM" id="Phobius"/>
    </source>
</evidence>
<dbReference type="InterPro" id="IPR023090">
    <property type="entry name" value="UPF0702_alpha/beta_dom_sf"/>
</dbReference>
<comment type="similarity">
    <text evidence="2">Belongs to the UPF0702 family.</text>
</comment>
<accession>A0A9X1Q8Q2</accession>
<evidence type="ECO:0000256" key="4">
    <source>
        <dbReference type="ARBA" id="ARBA00022692"/>
    </source>
</evidence>
<dbReference type="Gene3D" id="3.30.240.20">
    <property type="entry name" value="bsu07140 like domains"/>
    <property type="match status" value="1"/>
</dbReference>
<dbReference type="AlphaFoldDB" id="A0A9X1Q8Q2"/>
<dbReference type="RefSeq" id="WP_235176697.1">
    <property type="nucleotide sequence ID" value="NZ_JAKFFV010000002.1"/>
</dbReference>
<gene>
    <name evidence="9" type="ORF">L0661_02730</name>
</gene>
<evidence type="ECO:0000259" key="8">
    <source>
        <dbReference type="Pfam" id="PF04239"/>
    </source>
</evidence>
<dbReference type="PANTHER" id="PTHR34582">
    <property type="entry name" value="UPF0702 TRANSMEMBRANE PROTEIN YCAP"/>
    <property type="match status" value="1"/>
</dbReference>
<dbReference type="Pfam" id="PF04239">
    <property type="entry name" value="DUF421"/>
    <property type="match status" value="1"/>
</dbReference>
<evidence type="ECO:0000256" key="1">
    <source>
        <dbReference type="ARBA" id="ARBA00004651"/>
    </source>
</evidence>
<dbReference type="Proteomes" id="UP001139411">
    <property type="component" value="Unassembled WGS sequence"/>
</dbReference>
<comment type="subcellular location">
    <subcellularLocation>
        <location evidence="1">Cell membrane</location>
        <topology evidence="1">Multi-pass membrane protein</topology>
    </subcellularLocation>
</comment>
<keyword evidence="3" id="KW-1003">Cell membrane</keyword>
<evidence type="ECO:0000256" key="2">
    <source>
        <dbReference type="ARBA" id="ARBA00006448"/>
    </source>
</evidence>
<dbReference type="EMBL" id="JAKFFV010000002">
    <property type="protein sequence ID" value="MCF2497205.1"/>
    <property type="molecule type" value="Genomic_DNA"/>
</dbReference>
<evidence type="ECO:0000256" key="3">
    <source>
        <dbReference type="ARBA" id="ARBA00022475"/>
    </source>
</evidence>
<evidence type="ECO:0000313" key="9">
    <source>
        <dbReference type="EMBL" id="MCF2497205.1"/>
    </source>
</evidence>
<proteinExistence type="inferred from homology"/>
<evidence type="ECO:0000313" key="10">
    <source>
        <dbReference type="Proteomes" id="UP001139411"/>
    </source>
</evidence>
<keyword evidence="4 7" id="KW-0812">Transmembrane</keyword>
<dbReference type="PANTHER" id="PTHR34582:SF6">
    <property type="entry name" value="UPF0702 TRANSMEMBRANE PROTEIN YCAP"/>
    <property type="match status" value="1"/>
</dbReference>
<name>A0A9X1Q8Q2_9BACT</name>
<feature type="transmembrane region" description="Helical" evidence="7">
    <location>
        <begin position="27"/>
        <end position="46"/>
    </location>
</feature>